<sequence length="121" mass="14360">MFSSHPSCKTACEQSKFFFFLNYQKEKIYNTHIIYILLNVSTTCSYCATNSFPIHVYVHQVPDEHTHGKLLVARRIHEVETFSNNELALDGVLFVLTFTQLISIIYIHTYIYIYIYIYIYR</sequence>
<name>A0A0L8HUM4_OCTBM</name>
<gene>
    <name evidence="2" type="ORF">OCBIM_22006438mg</name>
</gene>
<evidence type="ECO:0000256" key="1">
    <source>
        <dbReference type="SAM" id="Phobius"/>
    </source>
</evidence>
<reference evidence="2" key="1">
    <citation type="submission" date="2015-07" db="EMBL/GenBank/DDBJ databases">
        <title>MeaNS - Measles Nucleotide Surveillance Program.</title>
        <authorList>
            <person name="Tran T."/>
            <person name="Druce J."/>
        </authorList>
    </citation>
    <scope>NUCLEOTIDE SEQUENCE</scope>
    <source>
        <strain evidence="2">UCB-OBI-ISO-001</strain>
        <tissue evidence="2">Gonad</tissue>
    </source>
</reference>
<protein>
    <submittedName>
        <fullName evidence="2">Uncharacterized protein</fullName>
    </submittedName>
</protein>
<keyword evidence="1" id="KW-0812">Transmembrane</keyword>
<dbReference type="EMBL" id="KQ417319">
    <property type="protein sequence ID" value="KOF92490.1"/>
    <property type="molecule type" value="Genomic_DNA"/>
</dbReference>
<dbReference type="AlphaFoldDB" id="A0A0L8HUM4"/>
<keyword evidence="1" id="KW-1133">Transmembrane helix</keyword>
<evidence type="ECO:0000313" key="2">
    <source>
        <dbReference type="EMBL" id="KOF92490.1"/>
    </source>
</evidence>
<keyword evidence="1" id="KW-0472">Membrane</keyword>
<feature type="transmembrane region" description="Helical" evidence="1">
    <location>
        <begin position="92"/>
        <end position="119"/>
    </location>
</feature>
<proteinExistence type="predicted"/>
<accession>A0A0L8HUM4</accession>
<organism evidence="2">
    <name type="scientific">Octopus bimaculoides</name>
    <name type="common">California two-spotted octopus</name>
    <dbReference type="NCBI Taxonomy" id="37653"/>
    <lineage>
        <taxon>Eukaryota</taxon>
        <taxon>Metazoa</taxon>
        <taxon>Spiralia</taxon>
        <taxon>Lophotrochozoa</taxon>
        <taxon>Mollusca</taxon>
        <taxon>Cephalopoda</taxon>
        <taxon>Coleoidea</taxon>
        <taxon>Octopodiformes</taxon>
        <taxon>Octopoda</taxon>
        <taxon>Incirrata</taxon>
        <taxon>Octopodidae</taxon>
        <taxon>Octopus</taxon>
    </lineage>
</organism>